<evidence type="ECO:0000313" key="2">
    <source>
        <dbReference type="Proteomes" id="UP001302745"/>
    </source>
</evidence>
<evidence type="ECO:0000313" key="1">
    <source>
        <dbReference type="EMBL" id="KAK4153801.1"/>
    </source>
</evidence>
<protein>
    <submittedName>
        <fullName evidence="1">Uncharacterized protein</fullName>
    </submittedName>
</protein>
<gene>
    <name evidence="1" type="ORF">C8A00DRAFT_33414</name>
</gene>
<dbReference type="Proteomes" id="UP001302745">
    <property type="component" value="Unassembled WGS sequence"/>
</dbReference>
<keyword evidence="2" id="KW-1185">Reference proteome</keyword>
<reference evidence="1" key="2">
    <citation type="submission" date="2023-05" db="EMBL/GenBank/DDBJ databases">
        <authorList>
            <consortium name="Lawrence Berkeley National Laboratory"/>
            <person name="Steindorff A."/>
            <person name="Hensen N."/>
            <person name="Bonometti L."/>
            <person name="Westerberg I."/>
            <person name="Brannstrom I.O."/>
            <person name="Guillou S."/>
            <person name="Cros-Aarteil S."/>
            <person name="Calhoun S."/>
            <person name="Haridas S."/>
            <person name="Kuo A."/>
            <person name="Mondo S."/>
            <person name="Pangilinan J."/>
            <person name="Riley R."/>
            <person name="Labutti K."/>
            <person name="Andreopoulos B."/>
            <person name="Lipzen A."/>
            <person name="Chen C."/>
            <person name="Yanf M."/>
            <person name="Daum C."/>
            <person name="Ng V."/>
            <person name="Clum A."/>
            <person name="Ohm R."/>
            <person name="Martin F."/>
            <person name="Silar P."/>
            <person name="Natvig D."/>
            <person name="Lalanne C."/>
            <person name="Gautier V."/>
            <person name="Ament-Velasquez S.L."/>
            <person name="Kruys A."/>
            <person name="Hutchinson M.I."/>
            <person name="Powell A.J."/>
            <person name="Barry K."/>
            <person name="Miller A.N."/>
            <person name="Grigoriev I.V."/>
            <person name="Debuchy R."/>
            <person name="Gladieux P."/>
            <person name="Thoren M.H."/>
            <person name="Johannesson H."/>
        </authorList>
    </citation>
    <scope>NUCLEOTIDE SEQUENCE</scope>
    <source>
        <strain evidence="1">CBS 538.74</strain>
    </source>
</reference>
<dbReference type="EMBL" id="MU856929">
    <property type="protein sequence ID" value="KAK4153801.1"/>
    <property type="molecule type" value="Genomic_DNA"/>
</dbReference>
<comment type="caution">
    <text evidence="1">The sequence shown here is derived from an EMBL/GenBank/DDBJ whole genome shotgun (WGS) entry which is preliminary data.</text>
</comment>
<organism evidence="1 2">
    <name type="scientific">Chaetomidium leptoderma</name>
    <dbReference type="NCBI Taxonomy" id="669021"/>
    <lineage>
        <taxon>Eukaryota</taxon>
        <taxon>Fungi</taxon>
        <taxon>Dikarya</taxon>
        <taxon>Ascomycota</taxon>
        <taxon>Pezizomycotina</taxon>
        <taxon>Sordariomycetes</taxon>
        <taxon>Sordariomycetidae</taxon>
        <taxon>Sordariales</taxon>
        <taxon>Chaetomiaceae</taxon>
        <taxon>Chaetomidium</taxon>
    </lineage>
</organism>
<accession>A0AAN6ZYQ2</accession>
<dbReference type="AlphaFoldDB" id="A0AAN6ZYQ2"/>
<reference evidence="1" key="1">
    <citation type="journal article" date="2023" name="Mol. Phylogenet. Evol.">
        <title>Genome-scale phylogeny and comparative genomics of the fungal order Sordariales.</title>
        <authorList>
            <person name="Hensen N."/>
            <person name="Bonometti L."/>
            <person name="Westerberg I."/>
            <person name="Brannstrom I.O."/>
            <person name="Guillou S."/>
            <person name="Cros-Aarteil S."/>
            <person name="Calhoun S."/>
            <person name="Haridas S."/>
            <person name="Kuo A."/>
            <person name="Mondo S."/>
            <person name="Pangilinan J."/>
            <person name="Riley R."/>
            <person name="LaButti K."/>
            <person name="Andreopoulos B."/>
            <person name="Lipzen A."/>
            <person name="Chen C."/>
            <person name="Yan M."/>
            <person name="Daum C."/>
            <person name="Ng V."/>
            <person name="Clum A."/>
            <person name="Steindorff A."/>
            <person name="Ohm R.A."/>
            <person name="Martin F."/>
            <person name="Silar P."/>
            <person name="Natvig D.O."/>
            <person name="Lalanne C."/>
            <person name="Gautier V."/>
            <person name="Ament-Velasquez S.L."/>
            <person name="Kruys A."/>
            <person name="Hutchinson M.I."/>
            <person name="Powell A.J."/>
            <person name="Barry K."/>
            <person name="Miller A.N."/>
            <person name="Grigoriev I.V."/>
            <person name="Debuchy R."/>
            <person name="Gladieux P."/>
            <person name="Hiltunen Thoren M."/>
            <person name="Johannesson H."/>
        </authorList>
    </citation>
    <scope>NUCLEOTIDE SEQUENCE</scope>
    <source>
        <strain evidence="1">CBS 538.74</strain>
    </source>
</reference>
<proteinExistence type="predicted"/>
<name>A0AAN6ZYQ2_9PEZI</name>
<sequence length="124" mass="13647">MPWWLRSLLSIVDNYWTGVQIVKSPYGVGFAYLAQVQDLIAKATNGTKDLDDLVLELYWRFTAHEQTAEGSLSGILNGTLIVPPADCFAKFGLRLVRRDAEVFDLGFVSSGGKVSGFTSDKSRA</sequence>